<dbReference type="InterPro" id="IPR001635">
    <property type="entry name" value="Flag_hook_Flik"/>
</dbReference>
<keyword evidence="6" id="KW-0969">Cilium</keyword>
<dbReference type="CDD" id="cd17470">
    <property type="entry name" value="T3SS_Flik_C"/>
    <property type="match status" value="1"/>
</dbReference>
<accession>A0ABV2F2X1</accession>
<evidence type="ECO:0000256" key="1">
    <source>
        <dbReference type="ARBA" id="ARBA00003944"/>
    </source>
</evidence>
<feature type="compositionally biased region" description="Polar residues" evidence="4">
    <location>
        <begin position="430"/>
        <end position="447"/>
    </location>
</feature>
<evidence type="ECO:0000256" key="3">
    <source>
        <dbReference type="ARBA" id="ARBA00022795"/>
    </source>
</evidence>
<evidence type="ECO:0000313" key="6">
    <source>
        <dbReference type="EMBL" id="MET3546100.1"/>
    </source>
</evidence>
<comment type="caution">
    <text evidence="6">The sequence shown here is derived from an EMBL/GenBank/DDBJ whole genome shotgun (WGS) entry which is preliminary data.</text>
</comment>
<dbReference type="PANTHER" id="PTHR37533">
    <property type="entry name" value="FLAGELLAR HOOK-LENGTH CONTROL PROTEIN"/>
    <property type="match status" value="1"/>
</dbReference>
<protein>
    <submittedName>
        <fullName evidence="6">Flagellar hook-length control protein FliK</fullName>
    </submittedName>
</protein>
<keyword evidence="7" id="KW-1185">Reference proteome</keyword>
<feature type="domain" description="Flagellar hook-length control protein-like C-terminal" evidence="5">
    <location>
        <begin position="354"/>
        <end position="429"/>
    </location>
</feature>
<keyword evidence="6" id="KW-0966">Cell projection</keyword>
<feature type="region of interest" description="Disordered" evidence="4">
    <location>
        <begin position="204"/>
        <end position="235"/>
    </location>
</feature>
<dbReference type="RefSeq" id="WP_354497417.1">
    <property type="nucleotide sequence ID" value="NZ_JBEPLV010000003.1"/>
</dbReference>
<proteinExistence type="inferred from homology"/>
<dbReference type="InterPro" id="IPR052563">
    <property type="entry name" value="FliK"/>
</dbReference>
<sequence length="489" mass="50552">MSLIFQNISAGASAGAKTAGTGGGAANASAGTALVPAFGVSLTQLMTGTAGGSQEASAINGVASLLEGLLKNAQATAVQGNGDSDEQNTAALLQSLLLDADQLDEAIAEDPEVLSALQSWIQQVTTLLLNVQGNGEAQSEGTPANEGDQALTALASHPATARFAAQDALAQLITVLQQPSTGADTTAQAAELLETFHNLVQNATAPGKSKPAALVKDSDSTAPQNAAPMFQPKAEGQASRISALLEAIRQQPAGGDTASAASGKAVLSAILTRQQPNADAQTAASAASPSSGEEVEAAAKPEDPLTSQMTVTAGHLVMKEGIQSPHKAAAQAVPVTQFAKEISTFVVNKLEIVKQEGISEAKISLYPEHLGQVDIKLTMQNGQLVAQFTTEHAGAKDLLEQQMSQLRSTLQSQGVQVEKLVVTQNPSLQSQMYHDGRQSQSGQQQPNRRQKDKDASSEDALTVAELGDELNEWLARQQADQGNTFTAKA</sequence>
<dbReference type="EMBL" id="JBEPLV010000003">
    <property type="protein sequence ID" value="MET3546100.1"/>
    <property type="molecule type" value="Genomic_DNA"/>
</dbReference>
<comment type="similarity">
    <text evidence="2">Belongs to the FliK family.</text>
</comment>
<name>A0ABV2F2X1_9BACL</name>
<evidence type="ECO:0000259" key="5">
    <source>
        <dbReference type="Pfam" id="PF02120"/>
    </source>
</evidence>
<evidence type="ECO:0000313" key="7">
    <source>
        <dbReference type="Proteomes" id="UP001549098"/>
    </source>
</evidence>
<dbReference type="InterPro" id="IPR021136">
    <property type="entry name" value="Flagellar_hook_control-like_C"/>
</dbReference>
<dbReference type="Pfam" id="PF02120">
    <property type="entry name" value="Flg_hook"/>
    <property type="match status" value="1"/>
</dbReference>
<organism evidence="6 7">
    <name type="scientific">Paenibacillus favisporus</name>
    <dbReference type="NCBI Taxonomy" id="221028"/>
    <lineage>
        <taxon>Bacteria</taxon>
        <taxon>Bacillati</taxon>
        <taxon>Bacillota</taxon>
        <taxon>Bacilli</taxon>
        <taxon>Bacillales</taxon>
        <taxon>Paenibacillaceae</taxon>
        <taxon>Paenibacillus</taxon>
    </lineage>
</organism>
<dbReference type="Gene3D" id="3.30.750.140">
    <property type="match status" value="1"/>
</dbReference>
<comment type="function">
    <text evidence="1">Controls the length of the flagellar hook.</text>
</comment>
<dbReference type="PRINTS" id="PR01007">
    <property type="entry name" value="FLGHOOKFLIK"/>
</dbReference>
<gene>
    <name evidence="6" type="ORF">ABID47_002716</name>
</gene>
<feature type="compositionally biased region" description="Low complexity" evidence="4">
    <location>
        <begin position="278"/>
        <end position="292"/>
    </location>
</feature>
<reference evidence="6 7" key="1">
    <citation type="submission" date="2024-06" db="EMBL/GenBank/DDBJ databases">
        <title>Genomic Encyclopedia of Type Strains, Phase IV (KMG-IV): sequencing the most valuable type-strain genomes for metagenomic binning, comparative biology and taxonomic classification.</title>
        <authorList>
            <person name="Goeker M."/>
        </authorList>
    </citation>
    <scope>NUCLEOTIDE SEQUENCE [LARGE SCALE GENOMIC DNA]</scope>
    <source>
        <strain evidence="6 7">DSM 17253</strain>
    </source>
</reference>
<keyword evidence="6" id="KW-0282">Flagellum</keyword>
<dbReference type="PANTHER" id="PTHR37533:SF2">
    <property type="entry name" value="FLAGELLAR HOOK-LENGTH CONTROL PROTEIN"/>
    <property type="match status" value="1"/>
</dbReference>
<evidence type="ECO:0000256" key="4">
    <source>
        <dbReference type="SAM" id="MobiDB-lite"/>
    </source>
</evidence>
<evidence type="ECO:0000256" key="2">
    <source>
        <dbReference type="ARBA" id="ARBA00009149"/>
    </source>
</evidence>
<keyword evidence="3" id="KW-1005">Bacterial flagellum biogenesis</keyword>
<feature type="region of interest" description="Disordered" evidence="4">
    <location>
        <begin position="430"/>
        <end position="460"/>
    </location>
</feature>
<dbReference type="InterPro" id="IPR038610">
    <property type="entry name" value="FliK-like_C_sf"/>
</dbReference>
<feature type="region of interest" description="Disordered" evidence="4">
    <location>
        <begin position="277"/>
        <end position="306"/>
    </location>
</feature>
<dbReference type="Proteomes" id="UP001549098">
    <property type="component" value="Unassembled WGS sequence"/>
</dbReference>